<keyword evidence="2" id="KW-1185">Reference proteome</keyword>
<proteinExistence type="predicted"/>
<comment type="caution">
    <text evidence="1">The sequence shown here is derived from an EMBL/GenBank/DDBJ whole genome shotgun (WGS) entry which is preliminary data.</text>
</comment>
<dbReference type="AlphaFoldDB" id="A0A1Q6A070"/>
<dbReference type="Proteomes" id="UP000186720">
    <property type="component" value="Unassembled WGS sequence"/>
</dbReference>
<evidence type="ECO:0000313" key="2">
    <source>
        <dbReference type="Proteomes" id="UP000186720"/>
    </source>
</evidence>
<dbReference type="EMBL" id="MPPL01000001">
    <property type="protein sequence ID" value="OKS87398.1"/>
    <property type="molecule type" value="Genomic_DNA"/>
</dbReference>
<name>A0A1Q6A070_9SPHI</name>
<accession>A0A1Q6A070</accession>
<organism evidence="1 2">
    <name type="scientific">Mucilaginibacter polytrichastri</name>
    <dbReference type="NCBI Taxonomy" id="1302689"/>
    <lineage>
        <taxon>Bacteria</taxon>
        <taxon>Pseudomonadati</taxon>
        <taxon>Bacteroidota</taxon>
        <taxon>Sphingobacteriia</taxon>
        <taxon>Sphingobacteriales</taxon>
        <taxon>Sphingobacteriaceae</taxon>
        <taxon>Mucilaginibacter</taxon>
    </lineage>
</organism>
<dbReference type="STRING" id="1302689.RG47T_2859"/>
<reference evidence="1 2" key="1">
    <citation type="submission" date="2016-11" db="EMBL/GenBank/DDBJ databases">
        <title>Whole Genome Sequencing of Mucilaginibacter polytrichastri RG4-7(T) isolated from the moss sample.</title>
        <authorList>
            <person name="Li Y."/>
        </authorList>
    </citation>
    <scope>NUCLEOTIDE SEQUENCE [LARGE SCALE GENOMIC DNA]</scope>
    <source>
        <strain evidence="1 2">RG4-7</strain>
    </source>
</reference>
<sequence>MICFERYLVVVNVQIFELLMLKKYPRALIALHDFKKAAT</sequence>
<gene>
    <name evidence="1" type="ORF">RG47T_2859</name>
</gene>
<evidence type="ECO:0000313" key="1">
    <source>
        <dbReference type="EMBL" id="OKS87398.1"/>
    </source>
</evidence>
<protein>
    <submittedName>
        <fullName evidence="1">Uncharacterized protein</fullName>
    </submittedName>
</protein>